<reference evidence="1" key="1">
    <citation type="submission" date="2020-04" db="EMBL/GenBank/DDBJ databases">
        <authorList>
            <person name="Chiriac C."/>
            <person name="Salcher M."/>
            <person name="Ghai R."/>
            <person name="Kavagutti S V."/>
        </authorList>
    </citation>
    <scope>NUCLEOTIDE SEQUENCE</scope>
</reference>
<sequence>MPRYAKTAQTEASMKYAILALIFVPSLAFGQQLGCYTDNLYNCSTARLTCGVDKPSNYIIFGYTIGDLCARLVDRNADFDALISDYNGLVSNYNGCNKEAQARLQVINNLSAQLGDCGSTVASNSATINSANNYLKQLFDMESKLRKACGSKCKKIKRPKL</sequence>
<dbReference type="EMBL" id="LR796328">
    <property type="protein sequence ID" value="CAB4136972.1"/>
    <property type="molecule type" value="Genomic_DNA"/>
</dbReference>
<accession>A0A6J5LT82</accession>
<protein>
    <submittedName>
        <fullName evidence="1">Uncharacterized protein</fullName>
    </submittedName>
</protein>
<evidence type="ECO:0000313" key="1">
    <source>
        <dbReference type="EMBL" id="CAB4136972.1"/>
    </source>
</evidence>
<name>A0A6J5LT82_9CAUD</name>
<gene>
    <name evidence="1" type="ORF">UFOVP313_31</name>
</gene>
<proteinExistence type="predicted"/>
<organism evidence="1">
    <name type="scientific">uncultured Caudovirales phage</name>
    <dbReference type="NCBI Taxonomy" id="2100421"/>
    <lineage>
        <taxon>Viruses</taxon>
        <taxon>Duplodnaviria</taxon>
        <taxon>Heunggongvirae</taxon>
        <taxon>Uroviricota</taxon>
        <taxon>Caudoviricetes</taxon>
        <taxon>Peduoviridae</taxon>
        <taxon>Maltschvirus</taxon>
        <taxon>Maltschvirus maltsch</taxon>
    </lineage>
</organism>